<feature type="compositionally biased region" description="Pro residues" evidence="10">
    <location>
        <begin position="253"/>
        <end position="262"/>
    </location>
</feature>
<gene>
    <name evidence="14" type="ORF">BOTBODRAFT_170315</name>
</gene>
<dbReference type="STRING" id="930990.A0A067N092"/>
<keyword evidence="9" id="KW-0694">RNA-binding</keyword>
<evidence type="ECO:0000259" key="12">
    <source>
        <dbReference type="PROSITE" id="PS50102"/>
    </source>
</evidence>
<dbReference type="InterPro" id="IPR012677">
    <property type="entry name" value="Nucleotide-bd_a/b_plait_sf"/>
</dbReference>
<keyword evidence="5 8" id="KW-0863">Zinc-finger</keyword>
<dbReference type="PROSITE" id="PS50089">
    <property type="entry name" value="ZF_RING_2"/>
    <property type="match status" value="1"/>
</dbReference>
<feature type="domain" description="RRM" evidence="12">
    <location>
        <begin position="300"/>
        <end position="376"/>
    </location>
</feature>
<dbReference type="InterPro" id="IPR035979">
    <property type="entry name" value="RBD_domain_sf"/>
</dbReference>
<evidence type="ECO:0008006" key="16">
    <source>
        <dbReference type="Google" id="ProtNLM"/>
    </source>
</evidence>
<dbReference type="InterPro" id="IPR001841">
    <property type="entry name" value="Znf_RING"/>
</dbReference>
<dbReference type="PANTHER" id="PTHR22770">
    <property type="entry name" value="UBIQUITIN CONJUGATING ENZYME 7 INTERACTING PROTEIN-RELATED"/>
    <property type="match status" value="1"/>
</dbReference>
<dbReference type="Pfam" id="PF13445">
    <property type="entry name" value="zf-RING_UBOX"/>
    <property type="match status" value="1"/>
</dbReference>
<dbReference type="PANTHER" id="PTHR22770:SF13">
    <property type="entry name" value="RING-TYPE DOMAIN-CONTAINING PROTEIN"/>
    <property type="match status" value="1"/>
</dbReference>
<dbReference type="Pfam" id="PF00076">
    <property type="entry name" value="RRM_1"/>
    <property type="match status" value="1"/>
</dbReference>
<dbReference type="SUPFAM" id="SSF54928">
    <property type="entry name" value="RNA-binding domain, RBD"/>
    <property type="match status" value="1"/>
</dbReference>
<evidence type="ECO:0000256" key="2">
    <source>
        <dbReference type="ARBA" id="ARBA00022679"/>
    </source>
</evidence>
<keyword evidence="3" id="KW-0479">Metal-binding</keyword>
<dbReference type="Pfam" id="PF01485">
    <property type="entry name" value="IBR"/>
    <property type="match status" value="1"/>
</dbReference>
<evidence type="ECO:0000256" key="6">
    <source>
        <dbReference type="ARBA" id="ARBA00022786"/>
    </source>
</evidence>
<dbReference type="GO" id="GO:0003723">
    <property type="term" value="F:RNA binding"/>
    <property type="evidence" value="ECO:0007669"/>
    <property type="project" value="UniProtKB-UniRule"/>
</dbReference>
<dbReference type="InParanoid" id="A0A067N092"/>
<keyword evidence="15" id="KW-1185">Reference proteome</keyword>
<evidence type="ECO:0000256" key="4">
    <source>
        <dbReference type="ARBA" id="ARBA00022737"/>
    </source>
</evidence>
<dbReference type="GO" id="GO:0043130">
    <property type="term" value="F:ubiquitin binding"/>
    <property type="evidence" value="ECO:0007669"/>
    <property type="project" value="TreeGrafter"/>
</dbReference>
<comment type="pathway">
    <text evidence="1">Protein modification; protein ubiquitination.</text>
</comment>
<dbReference type="GO" id="GO:0004842">
    <property type="term" value="F:ubiquitin-protein transferase activity"/>
    <property type="evidence" value="ECO:0007669"/>
    <property type="project" value="TreeGrafter"/>
</dbReference>
<evidence type="ECO:0000256" key="8">
    <source>
        <dbReference type="PROSITE-ProRule" id="PRU00175"/>
    </source>
</evidence>
<evidence type="ECO:0000313" key="15">
    <source>
        <dbReference type="Proteomes" id="UP000027195"/>
    </source>
</evidence>
<dbReference type="GO" id="GO:0097039">
    <property type="term" value="P:protein linear polyubiquitination"/>
    <property type="evidence" value="ECO:0007669"/>
    <property type="project" value="TreeGrafter"/>
</dbReference>
<dbReference type="PROSITE" id="PS00518">
    <property type="entry name" value="ZF_RING_1"/>
    <property type="match status" value="1"/>
</dbReference>
<feature type="region of interest" description="Disordered" evidence="10">
    <location>
        <begin position="232"/>
        <end position="266"/>
    </location>
</feature>
<accession>A0A067N092</accession>
<dbReference type="InterPro" id="IPR044066">
    <property type="entry name" value="TRIAD_supradom"/>
</dbReference>
<keyword evidence="6" id="KW-0833">Ubl conjugation pathway</keyword>
<evidence type="ECO:0000256" key="3">
    <source>
        <dbReference type="ARBA" id="ARBA00022723"/>
    </source>
</evidence>
<dbReference type="SMART" id="SM00360">
    <property type="entry name" value="RRM"/>
    <property type="match status" value="1"/>
</dbReference>
<dbReference type="SMART" id="SM00647">
    <property type="entry name" value="IBR"/>
    <property type="match status" value="2"/>
</dbReference>
<dbReference type="Gene3D" id="3.30.40.10">
    <property type="entry name" value="Zinc/RING finger domain, C3HC4 (zinc finger)"/>
    <property type="match status" value="1"/>
</dbReference>
<name>A0A067N092_BOTB1</name>
<dbReference type="Gene3D" id="3.30.70.330">
    <property type="match status" value="1"/>
</dbReference>
<dbReference type="InterPro" id="IPR000504">
    <property type="entry name" value="RRM_dom"/>
</dbReference>
<dbReference type="GO" id="GO:0043161">
    <property type="term" value="P:proteasome-mediated ubiquitin-dependent protein catabolic process"/>
    <property type="evidence" value="ECO:0007669"/>
    <property type="project" value="TreeGrafter"/>
</dbReference>
<dbReference type="InterPro" id="IPR013083">
    <property type="entry name" value="Znf_RING/FYVE/PHD"/>
</dbReference>
<dbReference type="Proteomes" id="UP000027195">
    <property type="component" value="Unassembled WGS sequence"/>
</dbReference>
<dbReference type="InterPro" id="IPR002867">
    <property type="entry name" value="IBR_dom"/>
</dbReference>
<dbReference type="HOGENOM" id="CLU_004235_1_1_1"/>
<dbReference type="CDD" id="cd00590">
    <property type="entry name" value="RRM_SF"/>
    <property type="match status" value="1"/>
</dbReference>
<dbReference type="InterPro" id="IPR051628">
    <property type="entry name" value="LUBAC_E3_Ligases"/>
</dbReference>
<dbReference type="GO" id="GO:0008270">
    <property type="term" value="F:zinc ion binding"/>
    <property type="evidence" value="ECO:0007669"/>
    <property type="project" value="UniProtKB-KW"/>
</dbReference>
<reference evidence="15" key="1">
    <citation type="journal article" date="2014" name="Proc. Natl. Acad. Sci. U.S.A.">
        <title>Extensive sampling of basidiomycete genomes demonstrates inadequacy of the white-rot/brown-rot paradigm for wood decay fungi.</title>
        <authorList>
            <person name="Riley R."/>
            <person name="Salamov A.A."/>
            <person name="Brown D.W."/>
            <person name="Nagy L.G."/>
            <person name="Floudas D."/>
            <person name="Held B.W."/>
            <person name="Levasseur A."/>
            <person name="Lombard V."/>
            <person name="Morin E."/>
            <person name="Otillar R."/>
            <person name="Lindquist E.A."/>
            <person name="Sun H."/>
            <person name="LaButti K.M."/>
            <person name="Schmutz J."/>
            <person name="Jabbour D."/>
            <person name="Luo H."/>
            <person name="Baker S.E."/>
            <person name="Pisabarro A.G."/>
            <person name="Walton J.D."/>
            <person name="Blanchette R.A."/>
            <person name="Henrissat B."/>
            <person name="Martin F."/>
            <person name="Cullen D."/>
            <person name="Hibbett D.S."/>
            <person name="Grigoriev I.V."/>
        </authorList>
    </citation>
    <scope>NUCLEOTIDE SEQUENCE [LARGE SCALE GENOMIC DNA]</scope>
    <source>
        <strain evidence="15">FD-172 SS1</strain>
    </source>
</reference>
<dbReference type="PROSITE" id="PS51873">
    <property type="entry name" value="TRIAD"/>
    <property type="match status" value="1"/>
</dbReference>
<dbReference type="CDD" id="cd20335">
    <property type="entry name" value="BRcat_RBR"/>
    <property type="match status" value="1"/>
</dbReference>
<evidence type="ECO:0000259" key="11">
    <source>
        <dbReference type="PROSITE" id="PS50089"/>
    </source>
</evidence>
<dbReference type="OrthoDB" id="10009520at2759"/>
<dbReference type="Gene3D" id="1.20.120.1750">
    <property type="match status" value="1"/>
</dbReference>
<dbReference type="GO" id="GO:0000151">
    <property type="term" value="C:ubiquitin ligase complex"/>
    <property type="evidence" value="ECO:0007669"/>
    <property type="project" value="TreeGrafter"/>
</dbReference>
<sequence length="968" mass="107278">MPPALPPQSQFDQPIYVAPPPYERMPPPLPPHVLPQHMTQPVIAPSLPPRPVIQPILPPHPPLNSHGYSRANPQFTTHSSPSFNPHANPHTGFSGNQRPDTHIAHSFVSPKANSSTSPPIDPFVIPHDLHINPHINPFINPNDLWELDEEQKKLLASIDDRTPPAYFAKWASVVSDLSKALTLSYDGSPQEHTSSAATGVEKPLFVDTTSKSELALSPKLPTVSIPKVALPQKVASQPVSPPRKTDFPVKNPVSPPKPPPPAEVEAKPPEMIEKSLLASTRVSFGPGAEVLQVITGFESCRVSISNLPHNIPQSDILCLVEPFGDAKKIAIIAKSSPPTSTAMVDFVHPDKAKLAASALHASMFHSRRLSVRLEANYQSASGLLRNDTVRVSWFKPCMMAWAHYRTSIDAKRAAAAIDGRMFKGRKLSATFQPPSKGQTTSFSVVLKGVPASFPYGDLRAFCDAEKITKGTPTYVGDDVVAKVRELLSDFGPLETYDLDSRSRGDSKYRVLARFSSADAAAAAASTLHDTKPGFLGDNALWVQPVISVRYKIGRGQYFTLKSQFDAMQEEGLSKEDDVRLRVILQDSERTKLDPIFLRIYSDDVKKLAVSKLKIDKILAGEPVKFDSPDALNDFFTDPSSGLFLSHIRKMSEAYAVRDNRRRTLTLYGSEESVSKAKDVVAKELERRQAQRHIIQVERYTVQWLMTGGLGGLRERLGRDRVYLNIITRTLFIRGTNADLQWVNKELNKARQRTFKAQPNDCPVCFCPASNPIGTGCGHTYCRPCLRLYLLSTADTRVFPVTCLGRDGQCKAPIPLWVFKQVLTPDEEEKVFEGAFLSYIHERPAEFHYCPTPDCPQIYRPAPDGTVLECRSCLCRICPACHVEYHENFTCEQHRDHTSGGHRAYQEWKVANDVKSCPNCSTDIEKESGCNHMTCIRCKTHICWVCMSTFPGGDGIYAHMRAAHGGIGL</sequence>
<dbReference type="AlphaFoldDB" id="A0A067N092"/>
<dbReference type="InterPro" id="IPR013087">
    <property type="entry name" value="Znf_C2H2_type"/>
</dbReference>
<feature type="domain" description="RING-type" evidence="13">
    <location>
        <begin position="757"/>
        <end position="968"/>
    </location>
</feature>
<dbReference type="CDD" id="cd16449">
    <property type="entry name" value="RING-HC"/>
    <property type="match status" value="1"/>
</dbReference>
<dbReference type="EMBL" id="KL198018">
    <property type="protein sequence ID" value="KDQ20330.1"/>
    <property type="molecule type" value="Genomic_DNA"/>
</dbReference>
<evidence type="ECO:0000313" key="14">
    <source>
        <dbReference type="EMBL" id="KDQ20330.1"/>
    </source>
</evidence>
<evidence type="ECO:0000256" key="9">
    <source>
        <dbReference type="PROSITE-ProRule" id="PRU00176"/>
    </source>
</evidence>
<keyword evidence="7" id="KW-0862">Zinc</keyword>
<keyword evidence="4" id="KW-0677">Repeat</keyword>
<dbReference type="CDD" id="cd22585">
    <property type="entry name" value="Rcat_RBR_DEAH12-like"/>
    <property type="match status" value="1"/>
</dbReference>
<protein>
    <recommendedName>
        <fullName evidence="16">RING-type domain-containing protein</fullName>
    </recommendedName>
</protein>
<evidence type="ECO:0000256" key="5">
    <source>
        <dbReference type="ARBA" id="ARBA00022771"/>
    </source>
</evidence>
<dbReference type="PROSITE" id="PS00028">
    <property type="entry name" value="ZINC_FINGER_C2H2_1"/>
    <property type="match status" value="1"/>
</dbReference>
<keyword evidence="2" id="KW-0808">Transferase</keyword>
<dbReference type="InterPro" id="IPR017907">
    <property type="entry name" value="Znf_RING_CS"/>
</dbReference>
<proteinExistence type="predicted"/>
<evidence type="ECO:0000256" key="1">
    <source>
        <dbReference type="ARBA" id="ARBA00004906"/>
    </source>
</evidence>
<dbReference type="InterPro" id="IPR027370">
    <property type="entry name" value="Znf-RING_euk"/>
</dbReference>
<dbReference type="SUPFAM" id="SSF57850">
    <property type="entry name" value="RING/U-box"/>
    <property type="match status" value="2"/>
</dbReference>
<evidence type="ECO:0000256" key="10">
    <source>
        <dbReference type="SAM" id="MobiDB-lite"/>
    </source>
</evidence>
<dbReference type="Pfam" id="PF22191">
    <property type="entry name" value="IBR_1"/>
    <property type="match status" value="1"/>
</dbReference>
<organism evidence="14 15">
    <name type="scientific">Botryobasidium botryosum (strain FD-172 SS1)</name>
    <dbReference type="NCBI Taxonomy" id="930990"/>
    <lineage>
        <taxon>Eukaryota</taxon>
        <taxon>Fungi</taxon>
        <taxon>Dikarya</taxon>
        <taxon>Basidiomycota</taxon>
        <taxon>Agaricomycotina</taxon>
        <taxon>Agaricomycetes</taxon>
        <taxon>Cantharellales</taxon>
        <taxon>Botryobasidiaceae</taxon>
        <taxon>Botryobasidium</taxon>
    </lineage>
</organism>
<feature type="domain" description="RING-type" evidence="11">
    <location>
        <begin position="761"/>
        <end position="802"/>
    </location>
</feature>
<evidence type="ECO:0000259" key="13">
    <source>
        <dbReference type="PROSITE" id="PS51873"/>
    </source>
</evidence>
<evidence type="ECO:0000256" key="7">
    <source>
        <dbReference type="ARBA" id="ARBA00022833"/>
    </source>
</evidence>
<dbReference type="PROSITE" id="PS50102">
    <property type="entry name" value="RRM"/>
    <property type="match status" value="1"/>
</dbReference>
<feature type="region of interest" description="Disordered" evidence="10">
    <location>
        <begin position="1"/>
        <end position="20"/>
    </location>
</feature>